<evidence type="ECO:0000313" key="3">
    <source>
        <dbReference type="Proteomes" id="UP001497457"/>
    </source>
</evidence>
<name>A0ABC8XUA7_9POAL</name>
<sequence>MAGGGGASCGYTHLFSFGNSISDPGNFVTFFPNAPATALPYGETFFRHPTGRFCDGRLIVDFIAKTISIADPDAYDADGCIWRLNDLIQHHNAAVRTMLERIPLDDPAIAVVYADYYGAGLEIIRNPLKHGFAEDGVLKACCGDGGTYNSNSFVSCNATSNLCPDPTKYVQWDGDHLTEAAYGFVARGVLHGPYADPSILSTCRC</sequence>
<gene>
    <name evidence="2" type="ORF">URODEC1_LOCUS26904</name>
</gene>
<evidence type="ECO:0000256" key="1">
    <source>
        <dbReference type="ARBA" id="ARBA00008668"/>
    </source>
</evidence>
<reference evidence="2 3" key="2">
    <citation type="submission" date="2024-10" db="EMBL/GenBank/DDBJ databases">
        <authorList>
            <person name="Ryan C."/>
        </authorList>
    </citation>
    <scope>NUCLEOTIDE SEQUENCE [LARGE SCALE GENOMIC DNA]</scope>
</reference>
<dbReference type="PANTHER" id="PTHR22835">
    <property type="entry name" value="ZINC FINGER FYVE DOMAIN CONTAINING PROTEIN"/>
    <property type="match status" value="1"/>
</dbReference>
<dbReference type="InterPro" id="IPR036514">
    <property type="entry name" value="SGNH_hydro_sf"/>
</dbReference>
<keyword evidence="3" id="KW-1185">Reference proteome</keyword>
<organism evidence="2 3">
    <name type="scientific">Urochloa decumbens</name>
    <dbReference type="NCBI Taxonomy" id="240449"/>
    <lineage>
        <taxon>Eukaryota</taxon>
        <taxon>Viridiplantae</taxon>
        <taxon>Streptophyta</taxon>
        <taxon>Embryophyta</taxon>
        <taxon>Tracheophyta</taxon>
        <taxon>Spermatophyta</taxon>
        <taxon>Magnoliopsida</taxon>
        <taxon>Liliopsida</taxon>
        <taxon>Poales</taxon>
        <taxon>Poaceae</taxon>
        <taxon>PACMAD clade</taxon>
        <taxon>Panicoideae</taxon>
        <taxon>Panicodae</taxon>
        <taxon>Paniceae</taxon>
        <taxon>Melinidinae</taxon>
        <taxon>Urochloa</taxon>
    </lineage>
</organism>
<dbReference type="PANTHER" id="PTHR22835:SF498">
    <property type="entry name" value="GDSL-LIKE LIPASE_ACYLHYDROLASE FAMILY PROTEIN, EXPRESSED"/>
    <property type="match status" value="1"/>
</dbReference>
<protein>
    <recommendedName>
        <fullName evidence="4">GDSL esterase/lipase</fullName>
    </recommendedName>
</protein>
<comment type="similarity">
    <text evidence="1">Belongs to the 'GDSL' lipolytic enzyme family.</text>
</comment>
<dbReference type="AlphaFoldDB" id="A0ABC8XUA7"/>
<dbReference type="Gene3D" id="3.40.50.1110">
    <property type="entry name" value="SGNH hydrolase"/>
    <property type="match status" value="2"/>
</dbReference>
<reference evidence="3" key="1">
    <citation type="submission" date="2024-06" db="EMBL/GenBank/DDBJ databases">
        <authorList>
            <person name="Ryan C."/>
        </authorList>
    </citation>
    <scope>NUCLEOTIDE SEQUENCE [LARGE SCALE GENOMIC DNA]</scope>
</reference>
<dbReference type="Proteomes" id="UP001497457">
    <property type="component" value="Chromosome 15b"/>
</dbReference>
<evidence type="ECO:0000313" key="2">
    <source>
        <dbReference type="EMBL" id="CAL4931174.1"/>
    </source>
</evidence>
<proteinExistence type="inferred from homology"/>
<dbReference type="EMBL" id="OZ075125">
    <property type="protein sequence ID" value="CAL4931174.1"/>
    <property type="molecule type" value="Genomic_DNA"/>
</dbReference>
<evidence type="ECO:0008006" key="4">
    <source>
        <dbReference type="Google" id="ProtNLM"/>
    </source>
</evidence>
<accession>A0ABC8XUA7</accession>